<gene>
    <name evidence="3" type="ORF">A2872_01740</name>
</gene>
<reference evidence="3 4" key="1">
    <citation type="journal article" date="2016" name="Nat. Commun.">
        <title>Thousands of microbial genomes shed light on interconnected biogeochemical processes in an aquifer system.</title>
        <authorList>
            <person name="Anantharaman K."/>
            <person name="Brown C.T."/>
            <person name="Hug L.A."/>
            <person name="Sharon I."/>
            <person name="Castelle C.J."/>
            <person name="Probst A.J."/>
            <person name="Thomas B.C."/>
            <person name="Singh A."/>
            <person name="Wilkins M.J."/>
            <person name="Karaoz U."/>
            <person name="Brodie E.L."/>
            <person name="Williams K.H."/>
            <person name="Hubbard S.S."/>
            <person name="Banfield J.F."/>
        </authorList>
    </citation>
    <scope>NUCLEOTIDE SEQUENCE [LARGE SCALE GENOMIC DNA]</scope>
</reference>
<organism evidence="3 4">
    <name type="scientific">Candidatus Gottesmanbacteria bacterium RIFCSPHIGHO2_01_FULL_42_12</name>
    <dbReference type="NCBI Taxonomy" id="1798377"/>
    <lineage>
        <taxon>Bacteria</taxon>
        <taxon>Candidatus Gottesmaniibacteriota</taxon>
    </lineage>
</organism>
<keyword evidence="1" id="KW-0175">Coiled coil</keyword>
<proteinExistence type="predicted"/>
<accession>A0A1F5Z692</accession>
<dbReference type="AlphaFoldDB" id="A0A1F5Z692"/>
<evidence type="ECO:0000259" key="2">
    <source>
        <dbReference type="Pfam" id="PF09992"/>
    </source>
</evidence>
<dbReference type="InterPro" id="IPR018711">
    <property type="entry name" value="NAGPA"/>
</dbReference>
<feature type="domain" description="Phosphodiester glycosidase" evidence="2">
    <location>
        <begin position="169"/>
        <end position="339"/>
    </location>
</feature>
<evidence type="ECO:0000313" key="3">
    <source>
        <dbReference type="EMBL" id="OGG07662.1"/>
    </source>
</evidence>
<comment type="caution">
    <text evidence="3">The sequence shown here is derived from an EMBL/GenBank/DDBJ whole genome shotgun (WGS) entry which is preliminary data.</text>
</comment>
<sequence>MFLRLAILIIALALTFGIYKLYLESSSVKSQNSLLTTKVSEGNKSKESLEKELQEAKTNYEQLQVKYEETQQNFATTAAQVNELVSKIKTQNEKLTVVSLTPVPAPVNNSPPDSGYRRQTVQTDVGNFTVDVVTANLDSTKVLIDTASDDNCSNNCPTKSLSEYVSRTGAYAGVNGTYFCPAEYPSCAGKTGSFDLLVMNKNKKYFNSDNNVYSTNPTVSCYGNTCRFMERASDWGRSTDVDGVISNFPLLLLNGEVKFAGNGDAKMQSKGNRSYLAGDGGSRAYIGVVYNVSVAESAKVMKALSFKHALNLDSGGSTALWFSGYKSGPGRTIPNAVLFVRK</sequence>
<dbReference type="Proteomes" id="UP000178681">
    <property type="component" value="Unassembled WGS sequence"/>
</dbReference>
<dbReference type="Pfam" id="PF09992">
    <property type="entry name" value="NAGPA"/>
    <property type="match status" value="1"/>
</dbReference>
<protein>
    <recommendedName>
        <fullName evidence="2">Phosphodiester glycosidase domain-containing protein</fullName>
    </recommendedName>
</protein>
<evidence type="ECO:0000313" key="4">
    <source>
        <dbReference type="Proteomes" id="UP000178681"/>
    </source>
</evidence>
<feature type="coiled-coil region" evidence="1">
    <location>
        <begin position="39"/>
        <end position="80"/>
    </location>
</feature>
<dbReference type="EMBL" id="MFJG01000003">
    <property type="protein sequence ID" value="OGG07662.1"/>
    <property type="molecule type" value="Genomic_DNA"/>
</dbReference>
<name>A0A1F5Z692_9BACT</name>
<evidence type="ECO:0000256" key="1">
    <source>
        <dbReference type="SAM" id="Coils"/>
    </source>
</evidence>
<dbReference type="STRING" id="1798377.A2872_01740"/>